<dbReference type="Proteomes" id="UP000283269">
    <property type="component" value="Unassembled WGS sequence"/>
</dbReference>
<feature type="signal peptide" evidence="4">
    <location>
        <begin position="1"/>
        <end position="18"/>
    </location>
</feature>
<proteinExistence type="inferred from homology"/>
<evidence type="ECO:0000256" key="3">
    <source>
        <dbReference type="ARBA" id="ARBA00022525"/>
    </source>
</evidence>
<keyword evidence="4" id="KW-0732">Signal</keyword>
<comment type="similarity">
    <text evidence="2">Belongs to the cerato-platanin family.</text>
</comment>
<keyword evidence="6" id="KW-1185">Reference proteome</keyword>
<dbReference type="InParanoid" id="A0A409XD30"/>
<comment type="subcellular location">
    <subcellularLocation>
        <location evidence="1">Secreted</location>
    </subcellularLocation>
</comment>
<dbReference type="CDD" id="cd22778">
    <property type="entry name" value="DPBB_CEPL-like"/>
    <property type="match status" value="1"/>
</dbReference>
<dbReference type="InterPro" id="IPR036908">
    <property type="entry name" value="RlpA-like_sf"/>
</dbReference>
<accession>A0A409XD30</accession>
<dbReference type="STRING" id="93625.A0A409XD30"/>
<name>A0A409XD30_PSICY</name>
<protein>
    <recommendedName>
        <fullName evidence="7">Cerato-platanin</fullName>
    </recommendedName>
</protein>
<keyword evidence="3" id="KW-0964">Secreted</keyword>
<dbReference type="OrthoDB" id="4898945at2759"/>
<dbReference type="Pfam" id="PF07249">
    <property type="entry name" value="Cerato-platanin"/>
    <property type="match status" value="1"/>
</dbReference>
<dbReference type="Gene3D" id="2.40.40.10">
    <property type="entry name" value="RlpA-like domain"/>
    <property type="match status" value="1"/>
</dbReference>
<dbReference type="SUPFAM" id="SSF50685">
    <property type="entry name" value="Barwin-like endoglucanases"/>
    <property type="match status" value="1"/>
</dbReference>
<gene>
    <name evidence="5" type="ORF">CVT25_010117</name>
</gene>
<evidence type="ECO:0000256" key="4">
    <source>
        <dbReference type="SAM" id="SignalP"/>
    </source>
</evidence>
<dbReference type="AlphaFoldDB" id="A0A409XD30"/>
<organism evidence="5 6">
    <name type="scientific">Psilocybe cyanescens</name>
    <dbReference type="NCBI Taxonomy" id="93625"/>
    <lineage>
        <taxon>Eukaryota</taxon>
        <taxon>Fungi</taxon>
        <taxon>Dikarya</taxon>
        <taxon>Basidiomycota</taxon>
        <taxon>Agaricomycotina</taxon>
        <taxon>Agaricomycetes</taxon>
        <taxon>Agaricomycetidae</taxon>
        <taxon>Agaricales</taxon>
        <taxon>Agaricineae</taxon>
        <taxon>Strophariaceae</taxon>
        <taxon>Psilocybe</taxon>
    </lineage>
</organism>
<dbReference type="InterPro" id="IPR010829">
    <property type="entry name" value="Cerato-platanin"/>
</dbReference>
<feature type="chain" id="PRO_5019000148" description="Cerato-platanin" evidence="4">
    <location>
        <begin position="19"/>
        <end position="142"/>
    </location>
</feature>
<dbReference type="EMBL" id="NHYD01002052">
    <property type="protein sequence ID" value="PPQ88683.1"/>
    <property type="molecule type" value="Genomic_DNA"/>
</dbReference>
<reference evidence="5 6" key="1">
    <citation type="journal article" date="2018" name="Evol. Lett.">
        <title>Horizontal gene cluster transfer increased hallucinogenic mushroom diversity.</title>
        <authorList>
            <person name="Reynolds H.T."/>
            <person name="Vijayakumar V."/>
            <person name="Gluck-Thaler E."/>
            <person name="Korotkin H.B."/>
            <person name="Matheny P.B."/>
            <person name="Slot J.C."/>
        </authorList>
    </citation>
    <scope>NUCLEOTIDE SEQUENCE [LARGE SCALE GENOMIC DNA]</scope>
    <source>
        <strain evidence="5 6">2631</strain>
    </source>
</reference>
<evidence type="ECO:0008006" key="7">
    <source>
        <dbReference type="Google" id="ProtNLM"/>
    </source>
</evidence>
<comment type="caution">
    <text evidence="5">The sequence shown here is derived from an EMBL/GenBank/DDBJ whole genome shotgun (WGS) entry which is preliminary data.</text>
</comment>
<evidence type="ECO:0000313" key="5">
    <source>
        <dbReference type="EMBL" id="PPQ88683.1"/>
    </source>
</evidence>
<evidence type="ECO:0000256" key="1">
    <source>
        <dbReference type="ARBA" id="ARBA00004613"/>
    </source>
</evidence>
<sequence length="142" mass="14463">MKFSAILSLVLVPVAVQALTTSFDPVYDNAAGSLATVACSDGPTGLLTRGFTTFGSLPHFPNIGGAPAVTGHNSPACGTCWQLTFTNASNIATSINILAIDVATPNFNIALGAMNKLTNNQAQQLGRVPITATQVAATVCGL</sequence>
<dbReference type="GO" id="GO:0005576">
    <property type="term" value="C:extracellular region"/>
    <property type="evidence" value="ECO:0007669"/>
    <property type="project" value="UniProtKB-SubCell"/>
</dbReference>
<evidence type="ECO:0000256" key="2">
    <source>
        <dbReference type="ARBA" id="ARBA00010421"/>
    </source>
</evidence>
<evidence type="ECO:0000313" key="6">
    <source>
        <dbReference type="Proteomes" id="UP000283269"/>
    </source>
</evidence>